<evidence type="ECO:0000256" key="3">
    <source>
        <dbReference type="SAM" id="Phobius"/>
    </source>
</evidence>
<proteinExistence type="predicted"/>
<dbReference type="Ensembl" id="ENSSANT00000032652.1">
    <property type="protein sequence ID" value="ENSSANP00000030678.1"/>
    <property type="gene ID" value="ENSSANG00000015646.1"/>
</dbReference>
<dbReference type="SMART" id="SM00407">
    <property type="entry name" value="IGc1"/>
    <property type="match status" value="1"/>
</dbReference>
<keyword evidence="3" id="KW-0472">Membrane</keyword>
<dbReference type="PANTHER" id="PTHR16675:SF193">
    <property type="entry name" value="LOC571647 PROTEIN-RELATED"/>
    <property type="match status" value="1"/>
</dbReference>
<keyword evidence="3" id="KW-1133">Transmembrane helix</keyword>
<reference evidence="5" key="2">
    <citation type="submission" date="2025-09" db="UniProtKB">
        <authorList>
            <consortium name="Ensembl"/>
        </authorList>
    </citation>
    <scope>IDENTIFICATION</scope>
</reference>
<feature type="transmembrane region" description="Helical" evidence="3">
    <location>
        <begin position="6"/>
        <end position="33"/>
    </location>
</feature>
<accession>A0A671MFL1</accession>
<dbReference type="SUPFAM" id="SSF54452">
    <property type="entry name" value="MHC antigen-recognition domain"/>
    <property type="match status" value="1"/>
</dbReference>
<dbReference type="InterPro" id="IPR011162">
    <property type="entry name" value="MHC_I/II-like_Ag-recog"/>
</dbReference>
<dbReference type="InterPro" id="IPR011161">
    <property type="entry name" value="MHC_I-like_Ag-recog"/>
</dbReference>
<feature type="domain" description="Ig-like" evidence="4">
    <location>
        <begin position="206"/>
        <end position="295"/>
    </location>
</feature>
<dbReference type="InterPro" id="IPR003006">
    <property type="entry name" value="Ig/MHC_CS"/>
</dbReference>
<dbReference type="Gene3D" id="3.30.500.10">
    <property type="entry name" value="MHC class I-like antigen recognition-like"/>
    <property type="match status" value="1"/>
</dbReference>
<evidence type="ECO:0000313" key="5">
    <source>
        <dbReference type="Ensembl" id="ENSSANP00000030678.1"/>
    </source>
</evidence>
<keyword evidence="1" id="KW-0325">Glycoprotein</keyword>
<keyword evidence="6" id="KW-1185">Reference proteome</keyword>
<organism evidence="5 6">
    <name type="scientific">Sinocyclocheilus anshuiensis</name>
    <dbReference type="NCBI Taxonomy" id="1608454"/>
    <lineage>
        <taxon>Eukaryota</taxon>
        <taxon>Metazoa</taxon>
        <taxon>Chordata</taxon>
        <taxon>Craniata</taxon>
        <taxon>Vertebrata</taxon>
        <taxon>Euteleostomi</taxon>
        <taxon>Actinopterygii</taxon>
        <taxon>Neopterygii</taxon>
        <taxon>Teleostei</taxon>
        <taxon>Ostariophysi</taxon>
        <taxon>Cypriniformes</taxon>
        <taxon>Cyprinidae</taxon>
        <taxon>Cyprininae</taxon>
        <taxon>Sinocyclocheilus</taxon>
    </lineage>
</organism>
<dbReference type="InterPro" id="IPR013783">
    <property type="entry name" value="Ig-like_fold"/>
</dbReference>
<sequence length="368" mass="42445">MLFYIVITYIISGLFVWTKHVVCMFVFIVFCVFTQTKADTLPEFSAVVVVDDKQIKHYSNEKRVWIVTEHDWTEAPEEPPDSRDWFIHQTRTLSNCAYSECSGEFNVPHKCCSVIAELHVLQRIIGCELNTFLNGTMTNLTAFDKYGFDGEDFMDFSSDALQWIDKNPKAKETKMKWDQQTEQPNYFEILLCFFHYDFMLSFPAPPDVCVFAVEALDDQGKLVLSCLATGFYPRDIEMNIRLDRINTENKTLSAVRPKADGSFQLRTSVKIDRNHKGSYDCLVNHSSLTEPASTNWGKIPIQSCVNVCRMAFIQQHCFCVHLYMQYNFCIASNLSPFQSCHFESNISHLCDTAFYSRLSVVPTQFCSR</sequence>
<dbReference type="InterPro" id="IPR007110">
    <property type="entry name" value="Ig-like_dom"/>
</dbReference>
<reference evidence="5" key="1">
    <citation type="submission" date="2025-08" db="UniProtKB">
        <authorList>
            <consortium name="Ensembl"/>
        </authorList>
    </citation>
    <scope>IDENTIFICATION</scope>
</reference>
<dbReference type="GO" id="GO:0009897">
    <property type="term" value="C:external side of plasma membrane"/>
    <property type="evidence" value="ECO:0007669"/>
    <property type="project" value="TreeGrafter"/>
</dbReference>
<evidence type="ECO:0000259" key="4">
    <source>
        <dbReference type="PROSITE" id="PS50835"/>
    </source>
</evidence>
<evidence type="ECO:0000256" key="1">
    <source>
        <dbReference type="ARBA" id="ARBA00023180"/>
    </source>
</evidence>
<dbReference type="PANTHER" id="PTHR16675">
    <property type="entry name" value="MHC CLASS I-RELATED"/>
    <property type="match status" value="1"/>
</dbReference>
<keyword evidence="3" id="KW-0812">Transmembrane</keyword>
<protein>
    <recommendedName>
        <fullName evidence="4">Ig-like domain-containing protein</fullName>
    </recommendedName>
</protein>
<dbReference type="PROSITE" id="PS00290">
    <property type="entry name" value="IG_MHC"/>
    <property type="match status" value="1"/>
</dbReference>
<dbReference type="Gene3D" id="2.60.40.10">
    <property type="entry name" value="Immunoglobulins"/>
    <property type="match status" value="1"/>
</dbReference>
<dbReference type="InterPro" id="IPR037055">
    <property type="entry name" value="MHC_I-like_Ag-recog_sf"/>
</dbReference>
<dbReference type="AlphaFoldDB" id="A0A671MFL1"/>
<dbReference type="PROSITE" id="PS50835">
    <property type="entry name" value="IG_LIKE"/>
    <property type="match status" value="1"/>
</dbReference>
<dbReference type="InterPro" id="IPR050208">
    <property type="entry name" value="MHC_class-I_related"/>
</dbReference>
<dbReference type="SUPFAM" id="SSF48726">
    <property type="entry name" value="Immunoglobulin"/>
    <property type="match status" value="1"/>
</dbReference>
<dbReference type="GO" id="GO:0005615">
    <property type="term" value="C:extracellular space"/>
    <property type="evidence" value="ECO:0007669"/>
    <property type="project" value="TreeGrafter"/>
</dbReference>
<dbReference type="InterPro" id="IPR003597">
    <property type="entry name" value="Ig_C1-set"/>
</dbReference>
<evidence type="ECO:0000313" key="6">
    <source>
        <dbReference type="Proteomes" id="UP000472260"/>
    </source>
</evidence>
<dbReference type="InterPro" id="IPR036179">
    <property type="entry name" value="Ig-like_dom_sf"/>
</dbReference>
<keyword evidence="2" id="KW-0393">Immunoglobulin domain</keyword>
<name>A0A671MFL1_9TELE</name>
<dbReference type="Pfam" id="PF07654">
    <property type="entry name" value="C1-set"/>
    <property type="match status" value="1"/>
</dbReference>
<dbReference type="Proteomes" id="UP000472260">
    <property type="component" value="Unassembled WGS sequence"/>
</dbReference>
<evidence type="ECO:0000256" key="2">
    <source>
        <dbReference type="ARBA" id="ARBA00023319"/>
    </source>
</evidence>
<dbReference type="GO" id="GO:0006955">
    <property type="term" value="P:immune response"/>
    <property type="evidence" value="ECO:0007669"/>
    <property type="project" value="TreeGrafter"/>
</dbReference>
<dbReference type="Pfam" id="PF00129">
    <property type="entry name" value="MHC_I"/>
    <property type="match status" value="1"/>
</dbReference>